<dbReference type="Proteomes" id="UP001161422">
    <property type="component" value="Unassembled WGS sequence"/>
</dbReference>
<feature type="region of interest" description="Disordered" evidence="1">
    <location>
        <begin position="452"/>
        <end position="499"/>
    </location>
</feature>
<comment type="caution">
    <text evidence="2">The sequence shown here is derived from an EMBL/GenBank/DDBJ whole genome shotgun (WGS) entry which is preliminary data.</text>
</comment>
<feature type="compositionally biased region" description="Polar residues" evidence="1">
    <location>
        <begin position="136"/>
        <end position="145"/>
    </location>
</feature>
<keyword evidence="3" id="KW-1185">Reference proteome</keyword>
<name>A0AA37RUW7_9GAMM</name>
<dbReference type="AlphaFoldDB" id="A0AA37RUW7"/>
<dbReference type="EMBL" id="BSNC01000002">
    <property type="protein sequence ID" value="GLP95279.1"/>
    <property type="molecule type" value="Genomic_DNA"/>
</dbReference>
<evidence type="ECO:0000313" key="2">
    <source>
        <dbReference type="EMBL" id="GLP95279.1"/>
    </source>
</evidence>
<protein>
    <submittedName>
        <fullName evidence="2">Uncharacterized protein</fullName>
    </submittedName>
</protein>
<sequence length="499" mass="53418">MNTVNDSSLQPALIEKAKDQVLTPVYSPVPGNTIQPIQKDSLLSATGAPSTGQNYTAQPLTPTYQTQYPTIKEPGLVTQPGGPSDQFQPAPQPGEQSDPSAPPTPGTVIPPLTAAPPPATQAGVPDAVMPDVPQGQLPSAPQVQVNPAGGEFTKEGYAGQTLAPQGEYNPNDASMVANQMEGILNADSPLMQRAAALANQYAASRGLQSSSIATSAALGSMLDRALPIAQQDAQTHAQAQQLGWQQAYDAEKTNQAMAHDASMADKNANYQFETLMQQADIQRERDALAQQYQLQGMDHQAALQASRDAILQKYGLDSAQFNAQLQAKRDEQLQQYGITNMELSADLQQQRDAILQNYQKELSTLQNDQRWRELNAQIQADMEKQLRGMDHDMRIQYTNAQASAVNQALEAMGLALNNPNMTPEQQKAAVEMIRNQLAEHSNMLSTLYGIGGTPYPPAPDDSGGRDGTEMPGVFPPDYATPGGPSDGSGGSFGPTRAEP</sequence>
<feature type="region of interest" description="Disordered" evidence="1">
    <location>
        <begin position="28"/>
        <end position="155"/>
    </location>
</feature>
<evidence type="ECO:0000256" key="1">
    <source>
        <dbReference type="SAM" id="MobiDB-lite"/>
    </source>
</evidence>
<feature type="compositionally biased region" description="Polar residues" evidence="1">
    <location>
        <begin position="30"/>
        <end position="54"/>
    </location>
</feature>
<gene>
    <name evidence="2" type="ORF">GCM10007895_05850</name>
</gene>
<reference evidence="2" key="2">
    <citation type="submission" date="2023-01" db="EMBL/GenBank/DDBJ databases">
        <title>Draft genome sequence of Paraferrimonas sedimenticola strain NBRC 101628.</title>
        <authorList>
            <person name="Sun Q."/>
            <person name="Mori K."/>
        </authorList>
    </citation>
    <scope>NUCLEOTIDE SEQUENCE</scope>
    <source>
        <strain evidence="2">NBRC 101628</strain>
    </source>
</reference>
<feature type="compositionally biased region" description="Low complexity" evidence="1">
    <location>
        <begin position="55"/>
        <end position="70"/>
    </location>
</feature>
<organism evidence="2 3">
    <name type="scientific">Paraferrimonas sedimenticola</name>
    <dbReference type="NCBI Taxonomy" id="375674"/>
    <lineage>
        <taxon>Bacteria</taxon>
        <taxon>Pseudomonadati</taxon>
        <taxon>Pseudomonadota</taxon>
        <taxon>Gammaproteobacteria</taxon>
        <taxon>Alteromonadales</taxon>
        <taxon>Ferrimonadaceae</taxon>
        <taxon>Paraferrimonas</taxon>
    </lineage>
</organism>
<accession>A0AA37RUW7</accession>
<reference evidence="2" key="1">
    <citation type="journal article" date="2014" name="Int. J. Syst. Evol. Microbiol.">
        <title>Complete genome sequence of Corynebacterium casei LMG S-19264T (=DSM 44701T), isolated from a smear-ripened cheese.</title>
        <authorList>
            <consortium name="US DOE Joint Genome Institute (JGI-PGF)"/>
            <person name="Walter F."/>
            <person name="Albersmeier A."/>
            <person name="Kalinowski J."/>
            <person name="Ruckert C."/>
        </authorList>
    </citation>
    <scope>NUCLEOTIDE SEQUENCE</scope>
    <source>
        <strain evidence="2">NBRC 101628</strain>
    </source>
</reference>
<feature type="compositionally biased region" description="Polar residues" evidence="1">
    <location>
        <begin position="85"/>
        <end position="99"/>
    </location>
</feature>
<evidence type="ECO:0000313" key="3">
    <source>
        <dbReference type="Proteomes" id="UP001161422"/>
    </source>
</evidence>
<proteinExistence type="predicted"/>
<dbReference type="RefSeq" id="WP_095506606.1">
    <property type="nucleotide sequence ID" value="NZ_BSNC01000002.1"/>
</dbReference>